<name>A0ABD2YID3_9GENT</name>
<dbReference type="InterPro" id="IPR026057">
    <property type="entry name" value="TBL_C"/>
</dbReference>
<dbReference type="GO" id="GO:0016020">
    <property type="term" value="C:membrane"/>
    <property type="evidence" value="ECO:0007669"/>
    <property type="project" value="UniProtKB-SubCell"/>
</dbReference>
<evidence type="ECO:0000256" key="4">
    <source>
        <dbReference type="ARBA" id="ARBA00022968"/>
    </source>
</evidence>
<dbReference type="InterPro" id="IPR029962">
    <property type="entry name" value="TBL"/>
</dbReference>
<evidence type="ECO:0000256" key="2">
    <source>
        <dbReference type="ARBA" id="ARBA00007727"/>
    </source>
</evidence>
<dbReference type="Pfam" id="PF14416">
    <property type="entry name" value="PMR5N"/>
    <property type="match status" value="1"/>
</dbReference>
<evidence type="ECO:0000259" key="8">
    <source>
        <dbReference type="Pfam" id="PF14416"/>
    </source>
</evidence>
<evidence type="ECO:0000256" key="6">
    <source>
        <dbReference type="ARBA" id="ARBA00023136"/>
    </source>
</evidence>
<keyword evidence="4" id="KW-0735">Signal-anchor</keyword>
<keyword evidence="3" id="KW-0812">Transmembrane</keyword>
<evidence type="ECO:0000256" key="1">
    <source>
        <dbReference type="ARBA" id="ARBA00004167"/>
    </source>
</evidence>
<feature type="domain" description="Trichome birefringence-like C-terminal" evidence="7">
    <location>
        <begin position="172"/>
        <end position="453"/>
    </location>
</feature>
<evidence type="ECO:0008006" key="11">
    <source>
        <dbReference type="Google" id="ProtNLM"/>
    </source>
</evidence>
<dbReference type="Pfam" id="PF13839">
    <property type="entry name" value="PC-Esterase"/>
    <property type="match status" value="1"/>
</dbReference>
<dbReference type="Proteomes" id="UP001630127">
    <property type="component" value="Unassembled WGS sequence"/>
</dbReference>
<dbReference type="InterPro" id="IPR025846">
    <property type="entry name" value="TBL_N"/>
</dbReference>
<dbReference type="EMBL" id="JBJUIK010000013">
    <property type="protein sequence ID" value="KAL3505660.1"/>
    <property type="molecule type" value="Genomic_DNA"/>
</dbReference>
<evidence type="ECO:0000256" key="5">
    <source>
        <dbReference type="ARBA" id="ARBA00022989"/>
    </source>
</evidence>
<organism evidence="9 10">
    <name type="scientific">Cinchona calisaya</name>
    <dbReference type="NCBI Taxonomy" id="153742"/>
    <lineage>
        <taxon>Eukaryota</taxon>
        <taxon>Viridiplantae</taxon>
        <taxon>Streptophyta</taxon>
        <taxon>Embryophyta</taxon>
        <taxon>Tracheophyta</taxon>
        <taxon>Spermatophyta</taxon>
        <taxon>Magnoliopsida</taxon>
        <taxon>eudicotyledons</taxon>
        <taxon>Gunneridae</taxon>
        <taxon>Pentapetalae</taxon>
        <taxon>asterids</taxon>
        <taxon>lamiids</taxon>
        <taxon>Gentianales</taxon>
        <taxon>Rubiaceae</taxon>
        <taxon>Cinchonoideae</taxon>
        <taxon>Cinchoneae</taxon>
        <taxon>Cinchona</taxon>
    </lineage>
</organism>
<evidence type="ECO:0000256" key="3">
    <source>
        <dbReference type="ARBA" id="ARBA00022692"/>
    </source>
</evidence>
<dbReference type="PANTHER" id="PTHR32285:SF241">
    <property type="entry name" value="PROTEIN TRICHOME BIREFRINGENCE-LIKE 4"/>
    <property type="match status" value="1"/>
</dbReference>
<comment type="caution">
    <text evidence="9">The sequence shown here is derived from an EMBL/GenBank/DDBJ whole genome shotgun (WGS) entry which is preliminary data.</text>
</comment>
<evidence type="ECO:0000313" key="9">
    <source>
        <dbReference type="EMBL" id="KAL3505660.1"/>
    </source>
</evidence>
<keyword evidence="5" id="KW-1133">Transmembrane helix</keyword>
<evidence type="ECO:0000259" key="7">
    <source>
        <dbReference type="Pfam" id="PF13839"/>
    </source>
</evidence>
<dbReference type="AlphaFoldDB" id="A0ABD2YID3"/>
<keyword evidence="10" id="KW-1185">Reference proteome</keyword>
<comment type="subcellular location">
    <subcellularLocation>
        <location evidence="1">Membrane</location>
        <topology evidence="1">Single-pass membrane protein</topology>
    </subcellularLocation>
</comment>
<gene>
    <name evidence="9" type="ORF">ACH5RR_031042</name>
</gene>
<keyword evidence="6" id="KW-0472">Membrane</keyword>
<comment type="similarity">
    <text evidence="2">Belongs to the PC-esterase family. TBL subfamily.</text>
</comment>
<reference evidence="9 10" key="1">
    <citation type="submission" date="2024-11" db="EMBL/GenBank/DDBJ databases">
        <title>A near-complete genome assembly of Cinchona calisaya.</title>
        <authorList>
            <person name="Lian D.C."/>
            <person name="Zhao X.W."/>
            <person name="Wei L."/>
        </authorList>
    </citation>
    <scope>NUCLEOTIDE SEQUENCE [LARGE SCALE GENOMIC DNA]</scope>
    <source>
        <tissue evidence="9">Nenye</tissue>
    </source>
</reference>
<protein>
    <recommendedName>
        <fullName evidence="11">Trichome birefringence-like N-terminal domain-containing protein</fullName>
    </recommendedName>
</protein>
<proteinExistence type="inferred from homology"/>
<sequence length="462" mass="53087">MASFKNLFFHFSRNFSHPLLKSRTQGLFTLFLTLILVIIFFSPHSSHKSPAVVTSQTLISRFHSASDYISSLSSVVSNEPLFVLRPPRSCTDAVTFYALENSTRKSENEATDEHNVSSSCDIFDGNWILADSEPLYKPASCHFIDDAFNCFKNGRPDSDYLRLRWKPHGCEIPRFDGLNMLNMLKGKRLVFVGDSLNRNMWESLVCALRGSLENSSNVYEVSGRREFRTEGFYSFKFQDFNLSVDFIKSPFLVQEWKFTTKAGMSRETLRLDMIQSSSTKYHDADIIIFNTGHWWTHQKTFKGDNYFQEGNHVYNRLQVKDAFTKALMTWAQWVDSNINSSRTTVFFCGYSASHFKGGRWNSGGSCDGETLPITNDTYLSPYPWMMRIIESVIAEMKTPAFFLNITKMTDYRKDGHPSIFSQAESIRRPGMIQDCSHWCLPGIPDSWNEILYATLLTSPKYC</sequence>
<accession>A0ABD2YID3</accession>
<dbReference type="PANTHER" id="PTHR32285">
    <property type="entry name" value="PROTEIN TRICHOME BIREFRINGENCE-LIKE 9-RELATED"/>
    <property type="match status" value="1"/>
</dbReference>
<feature type="domain" description="Trichome birefringence-like N-terminal" evidence="8">
    <location>
        <begin position="119"/>
        <end position="171"/>
    </location>
</feature>
<evidence type="ECO:0000313" key="10">
    <source>
        <dbReference type="Proteomes" id="UP001630127"/>
    </source>
</evidence>